<dbReference type="RefSeq" id="WP_233708992.1">
    <property type="nucleotide sequence ID" value="NZ_FZMF01000015.1"/>
</dbReference>
<protein>
    <recommendedName>
        <fullName evidence="4">Lipoprotein</fullName>
    </recommendedName>
</protein>
<keyword evidence="3" id="KW-1185">Reference proteome</keyword>
<gene>
    <name evidence="2" type="ORF">ACFOPX_00650</name>
</gene>
<feature type="compositionally biased region" description="Polar residues" evidence="1">
    <location>
        <begin position="32"/>
        <end position="41"/>
    </location>
</feature>
<dbReference type="PROSITE" id="PS51257">
    <property type="entry name" value="PROKAR_LIPOPROTEIN"/>
    <property type="match status" value="1"/>
</dbReference>
<dbReference type="InterPro" id="IPR036249">
    <property type="entry name" value="Thioredoxin-like_sf"/>
</dbReference>
<dbReference type="SUPFAM" id="SSF52833">
    <property type="entry name" value="Thioredoxin-like"/>
    <property type="match status" value="1"/>
</dbReference>
<proteinExistence type="predicted"/>
<dbReference type="Gene3D" id="3.40.30.10">
    <property type="entry name" value="Glutaredoxin"/>
    <property type="match status" value="1"/>
</dbReference>
<organism evidence="2 3">
    <name type="scientific">Helicobacter baculiformis</name>
    <dbReference type="NCBI Taxonomy" id="427351"/>
    <lineage>
        <taxon>Bacteria</taxon>
        <taxon>Pseudomonadati</taxon>
        <taxon>Campylobacterota</taxon>
        <taxon>Epsilonproteobacteria</taxon>
        <taxon>Campylobacterales</taxon>
        <taxon>Helicobacteraceae</taxon>
        <taxon>Helicobacter</taxon>
    </lineage>
</organism>
<evidence type="ECO:0008006" key="4">
    <source>
        <dbReference type="Google" id="ProtNLM"/>
    </source>
</evidence>
<comment type="caution">
    <text evidence="2">The sequence shown here is derived from an EMBL/GenBank/DDBJ whole genome shotgun (WGS) entry which is preliminary data.</text>
</comment>
<sequence length="187" mass="20891">MALRYSWLLGLLLLSGCSDQQHKGKEKEKPAPSSQKVHTSELPTSWQFVDQHGKSVSLKRIQNGLVIPSKTPLPTLVLFLGLQPKFAPYVALLNHLRSIEHGVGFIGILDKHYPQEQVDAFSKAHTPQFALLNPVSDVSSLGVALQSKTWALPYFMLYTKEGALYQSYHGAIVEEMLAKDIQDLLKR</sequence>
<feature type="region of interest" description="Disordered" evidence="1">
    <location>
        <begin position="22"/>
        <end position="41"/>
    </location>
</feature>
<reference evidence="3" key="1">
    <citation type="journal article" date="2019" name="Int. J. Syst. Evol. Microbiol.">
        <title>The Global Catalogue of Microorganisms (GCM) 10K type strain sequencing project: providing services to taxonomists for standard genome sequencing and annotation.</title>
        <authorList>
            <consortium name="The Broad Institute Genomics Platform"/>
            <consortium name="The Broad Institute Genome Sequencing Center for Infectious Disease"/>
            <person name="Wu L."/>
            <person name="Ma J."/>
        </authorList>
    </citation>
    <scope>NUCLEOTIDE SEQUENCE [LARGE SCALE GENOMIC DNA]</scope>
    <source>
        <strain evidence="3">CCUG 53816</strain>
    </source>
</reference>
<dbReference type="EMBL" id="JBHRZO010000002">
    <property type="protein sequence ID" value="MFC3847048.1"/>
    <property type="molecule type" value="Genomic_DNA"/>
</dbReference>
<name>A0ABV7ZGT6_9HELI</name>
<evidence type="ECO:0000313" key="2">
    <source>
        <dbReference type="EMBL" id="MFC3847048.1"/>
    </source>
</evidence>
<dbReference type="Proteomes" id="UP001595783">
    <property type="component" value="Unassembled WGS sequence"/>
</dbReference>
<evidence type="ECO:0000256" key="1">
    <source>
        <dbReference type="SAM" id="MobiDB-lite"/>
    </source>
</evidence>
<accession>A0ABV7ZGT6</accession>
<evidence type="ECO:0000313" key="3">
    <source>
        <dbReference type="Proteomes" id="UP001595783"/>
    </source>
</evidence>